<gene>
    <name evidence="2" type="ORF">KI387_030215</name>
</gene>
<feature type="compositionally biased region" description="Basic and acidic residues" evidence="1">
    <location>
        <begin position="10"/>
        <end position="23"/>
    </location>
</feature>
<accession>A0AA38CLA4</accession>
<comment type="caution">
    <text evidence="2">The sequence shown here is derived from an EMBL/GenBank/DDBJ whole genome shotgun (WGS) entry which is preliminary data.</text>
</comment>
<evidence type="ECO:0000256" key="1">
    <source>
        <dbReference type="SAM" id="MobiDB-lite"/>
    </source>
</evidence>
<protein>
    <submittedName>
        <fullName evidence="2">Uncharacterized protein</fullName>
    </submittedName>
</protein>
<feature type="compositionally biased region" description="Basic and acidic residues" evidence="1">
    <location>
        <begin position="89"/>
        <end position="98"/>
    </location>
</feature>
<feature type="region of interest" description="Disordered" evidence="1">
    <location>
        <begin position="57"/>
        <end position="113"/>
    </location>
</feature>
<reference evidence="2 3" key="1">
    <citation type="journal article" date="2021" name="Nat. Plants">
        <title>The Taxus genome provides insights into paclitaxel biosynthesis.</title>
        <authorList>
            <person name="Xiong X."/>
            <person name="Gou J."/>
            <person name="Liao Q."/>
            <person name="Li Y."/>
            <person name="Zhou Q."/>
            <person name="Bi G."/>
            <person name="Li C."/>
            <person name="Du R."/>
            <person name="Wang X."/>
            <person name="Sun T."/>
            <person name="Guo L."/>
            <person name="Liang H."/>
            <person name="Lu P."/>
            <person name="Wu Y."/>
            <person name="Zhang Z."/>
            <person name="Ro D.K."/>
            <person name="Shang Y."/>
            <person name="Huang S."/>
            <person name="Yan J."/>
        </authorList>
    </citation>
    <scope>NUCLEOTIDE SEQUENCE [LARGE SCALE GENOMIC DNA]</scope>
    <source>
        <strain evidence="2">Ta-2019</strain>
    </source>
</reference>
<sequence>EEEHENSGALEHRGRKDPPSQREFECVITPPQPQEGDEEDLNVLQGEHRFKRVFRRTRTQGATPTSMCRSPQLSPQKEANAKRRRKLKLNKEVEEYKESIPTSPTLSKNIEEK</sequence>
<feature type="non-terminal residue" evidence="2">
    <location>
        <position position="113"/>
    </location>
</feature>
<name>A0AA38CLA4_TAXCH</name>
<dbReference type="Proteomes" id="UP000824469">
    <property type="component" value="Unassembled WGS sequence"/>
</dbReference>
<proteinExistence type="predicted"/>
<evidence type="ECO:0000313" key="2">
    <source>
        <dbReference type="EMBL" id="KAH9298533.1"/>
    </source>
</evidence>
<feature type="non-terminal residue" evidence="2">
    <location>
        <position position="1"/>
    </location>
</feature>
<keyword evidence="3" id="KW-1185">Reference proteome</keyword>
<feature type="compositionally biased region" description="Polar residues" evidence="1">
    <location>
        <begin position="100"/>
        <end position="113"/>
    </location>
</feature>
<feature type="region of interest" description="Disordered" evidence="1">
    <location>
        <begin position="1"/>
        <end position="23"/>
    </location>
</feature>
<organism evidence="2 3">
    <name type="scientific">Taxus chinensis</name>
    <name type="common">Chinese yew</name>
    <name type="synonym">Taxus wallichiana var. chinensis</name>
    <dbReference type="NCBI Taxonomy" id="29808"/>
    <lineage>
        <taxon>Eukaryota</taxon>
        <taxon>Viridiplantae</taxon>
        <taxon>Streptophyta</taxon>
        <taxon>Embryophyta</taxon>
        <taxon>Tracheophyta</taxon>
        <taxon>Spermatophyta</taxon>
        <taxon>Pinopsida</taxon>
        <taxon>Pinidae</taxon>
        <taxon>Conifers II</taxon>
        <taxon>Cupressales</taxon>
        <taxon>Taxaceae</taxon>
        <taxon>Taxus</taxon>
    </lineage>
</organism>
<evidence type="ECO:0000313" key="3">
    <source>
        <dbReference type="Proteomes" id="UP000824469"/>
    </source>
</evidence>
<feature type="compositionally biased region" description="Polar residues" evidence="1">
    <location>
        <begin position="59"/>
        <end position="75"/>
    </location>
</feature>
<dbReference type="EMBL" id="JAHRHJ020000010">
    <property type="protein sequence ID" value="KAH9298533.1"/>
    <property type="molecule type" value="Genomic_DNA"/>
</dbReference>
<dbReference type="AlphaFoldDB" id="A0AA38CLA4"/>